<evidence type="ECO:0000313" key="1">
    <source>
        <dbReference type="EMBL" id="UPL16156.1"/>
    </source>
</evidence>
<dbReference type="Proteomes" id="UP000831963">
    <property type="component" value="Chromosome"/>
</dbReference>
<organism evidence="1 2">
    <name type="scientific">Microbacterium galbinum</name>
    <dbReference type="NCBI Taxonomy" id="2851646"/>
    <lineage>
        <taxon>Bacteria</taxon>
        <taxon>Bacillati</taxon>
        <taxon>Actinomycetota</taxon>
        <taxon>Actinomycetes</taxon>
        <taxon>Micrococcales</taxon>
        <taxon>Microbacteriaceae</taxon>
        <taxon>Microbacterium</taxon>
    </lineage>
</organism>
<reference evidence="1 2" key="1">
    <citation type="submission" date="2021-06" db="EMBL/GenBank/DDBJ databases">
        <title>Genome-based taxonomic framework of Microbacterium strains isolated from marine environment, the description of four new species and reclassification of four preexisting species.</title>
        <authorList>
            <person name="Lee S.D."/>
            <person name="Kim S.-M."/>
            <person name="Byeon Y.-S."/>
            <person name="Yang H.L."/>
            <person name="Kim I.S."/>
        </authorList>
    </citation>
    <scope>NUCLEOTIDE SEQUENCE [LARGE SCALE GENOMIC DNA]</scope>
    <source>
        <strain evidence="1 2">SSW1-36</strain>
    </source>
</reference>
<accession>A0ABY4ITM0</accession>
<keyword evidence="2" id="KW-1185">Reference proteome</keyword>
<gene>
    <name evidence="1" type="ORF">KV396_09825</name>
</gene>
<dbReference type="EMBL" id="CP078077">
    <property type="protein sequence ID" value="UPL16156.1"/>
    <property type="molecule type" value="Genomic_DNA"/>
</dbReference>
<protein>
    <submittedName>
        <fullName evidence="1">Uncharacterized protein</fullName>
    </submittedName>
</protein>
<name>A0ABY4ITM0_9MICO</name>
<sequence>MTVRVGEDYFWSIPADQLYDVTAAPSGLTIGQLSESFDNIRELDTSPDRAISYGLVWLSDLLRAIGQSEVS</sequence>
<evidence type="ECO:0000313" key="2">
    <source>
        <dbReference type="Proteomes" id="UP000831963"/>
    </source>
</evidence>
<proteinExistence type="predicted"/>